<evidence type="ECO:0000313" key="2">
    <source>
        <dbReference type="Proteomes" id="UP000576645"/>
    </source>
</evidence>
<comment type="caution">
    <text evidence="1">The sequence shown here is derived from an EMBL/GenBank/DDBJ whole genome shotgun (WGS) entry which is preliminary data.</text>
</comment>
<proteinExistence type="predicted"/>
<evidence type="ECO:0000313" key="1">
    <source>
        <dbReference type="EMBL" id="NOJ23968.1"/>
    </source>
</evidence>
<protein>
    <submittedName>
        <fullName evidence="1">LPS biosynthesis protein WavE</fullName>
    </submittedName>
</protein>
<dbReference type="AlphaFoldDB" id="A0AAP6ZRW7"/>
<dbReference type="Pfam" id="PF07507">
    <property type="entry name" value="WavE"/>
    <property type="match status" value="1"/>
</dbReference>
<reference evidence="1 2" key="1">
    <citation type="submission" date="2019-09" db="EMBL/GenBank/DDBJ databases">
        <title>Draft genome sequencing and comparative genomics of hatchery-associated Vibrios.</title>
        <authorList>
            <person name="Kehlet-Delgado H."/>
            <person name="Mueller R.S."/>
        </authorList>
    </citation>
    <scope>NUCLEOTIDE SEQUENCE [LARGE SCALE GENOMIC DNA]</scope>
    <source>
        <strain evidence="1 2">09-121-3</strain>
    </source>
</reference>
<gene>
    <name evidence="1" type="ORF">F0238_14620</name>
</gene>
<name>A0AAP6ZRW7_9VIBR</name>
<dbReference type="Proteomes" id="UP000576645">
    <property type="component" value="Unassembled WGS sequence"/>
</dbReference>
<dbReference type="EMBL" id="VTXP01000007">
    <property type="protein sequence ID" value="NOJ23968.1"/>
    <property type="molecule type" value="Genomic_DNA"/>
</dbReference>
<dbReference type="InterPro" id="IPR011122">
    <property type="entry name" value="WavE"/>
</dbReference>
<organism evidence="1 2">
    <name type="scientific">Vibrio coralliilyticus</name>
    <dbReference type="NCBI Taxonomy" id="190893"/>
    <lineage>
        <taxon>Bacteria</taxon>
        <taxon>Pseudomonadati</taxon>
        <taxon>Pseudomonadota</taxon>
        <taxon>Gammaproteobacteria</taxon>
        <taxon>Vibrionales</taxon>
        <taxon>Vibrionaceae</taxon>
        <taxon>Vibrio</taxon>
    </lineage>
</organism>
<accession>A0AAP6ZRW7</accession>
<sequence length="308" mass="35496">MMKIADKDISFVVQGPVQENKDRKQLSGITEECLKSIRYYFPQATIILSTWKGQNLSGLDYDKLIELDDPGPNYIVQDGTKVKLNNNRQIYSSYMGLNSVKTKYSAKIRTDNKITGRGFVELFEQYSQIPRQPEFSMLNSRVVTSSTFFISSHAGKAVYFHKSDLFDFGETQDLLKIWSEHPIPELSFSKKSGYKSRYPATEQFLCLSWISRLLGKDYHINTKADDDAGLGCAFWESFIANNLIVDLPQNISLDVTERFYNRGNLALEYDLKDWLFMNKLGSKPFDKKRVYRQYKVLIGKIAQTLKGR</sequence>
<dbReference type="RefSeq" id="WP_099609085.1">
    <property type="nucleotide sequence ID" value="NZ_VTXP01000007.1"/>
</dbReference>